<gene>
    <name evidence="6" type="ORF">D0Y53_09495</name>
</gene>
<name>A0A372DKH6_9GAMM</name>
<dbReference type="GO" id="GO:0042254">
    <property type="term" value="P:ribosome biogenesis"/>
    <property type="evidence" value="ECO:0007669"/>
    <property type="project" value="UniProtKB-KW"/>
</dbReference>
<keyword evidence="7" id="KW-1185">Reference proteome</keyword>
<dbReference type="PANTHER" id="PTHR38099:SF1">
    <property type="entry name" value="LARGE RIBOSOMAL RNA SUBUNIT ACCUMULATION PROTEIN YCED"/>
    <property type="match status" value="1"/>
</dbReference>
<reference evidence="6 7" key="1">
    <citation type="submission" date="2018-08" db="EMBL/GenBank/DDBJ databases">
        <title>Lysobacter weifangensis sp. nov., a new member of the family 'Xanthomonadaceae', isolated from soil in a farmland.</title>
        <authorList>
            <person name="Zhao H."/>
        </authorList>
    </citation>
    <scope>NUCLEOTIDE SEQUENCE [LARGE SCALE GENOMIC DNA]</scope>
    <source>
        <strain evidence="6 7">WF-2</strain>
    </source>
</reference>
<dbReference type="InterPro" id="IPR003772">
    <property type="entry name" value="YceD"/>
</dbReference>
<dbReference type="OrthoDB" id="9786771at2"/>
<dbReference type="InterPro" id="IPR039255">
    <property type="entry name" value="YceD_bac"/>
</dbReference>
<evidence type="ECO:0000256" key="2">
    <source>
        <dbReference type="ARBA" id="ARBA00010740"/>
    </source>
</evidence>
<evidence type="ECO:0000256" key="3">
    <source>
        <dbReference type="ARBA" id="ARBA00015716"/>
    </source>
</evidence>
<dbReference type="EMBL" id="QVPD01000009">
    <property type="protein sequence ID" value="RFP59967.1"/>
    <property type="molecule type" value="Genomic_DNA"/>
</dbReference>
<evidence type="ECO:0000256" key="5">
    <source>
        <dbReference type="ARBA" id="ARBA00031841"/>
    </source>
</evidence>
<dbReference type="AlphaFoldDB" id="A0A372DKH6"/>
<comment type="caution">
    <text evidence="6">The sequence shown here is derived from an EMBL/GenBank/DDBJ whole genome shotgun (WGS) entry which is preliminary data.</text>
</comment>
<comment type="similarity">
    <text evidence="2">Belongs to the DUF177 domain family.</text>
</comment>
<proteinExistence type="inferred from homology"/>
<protein>
    <recommendedName>
        <fullName evidence="3">Large ribosomal RNA subunit accumulation protein YceD</fullName>
    </recommendedName>
    <alternativeName>
        <fullName evidence="5">23S rRNA accumulation protein YceD</fullName>
    </alternativeName>
</protein>
<keyword evidence="4" id="KW-0690">Ribosome biogenesis</keyword>
<accession>A0A372DKH6</accession>
<comment type="function">
    <text evidence="1">Plays a role in synthesis, processing and/or stability of 23S rRNA.</text>
</comment>
<dbReference type="PANTHER" id="PTHR38099">
    <property type="entry name" value="LARGE RIBOSOMAL RNA SUBUNIT ACCUMULATION PROTEIN YCED"/>
    <property type="match status" value="1"/>
</dbReference>
<evidence type="ECO:0000256" key="1">
    <source>
        <dbReference type="ARBA" id="ARBA00002868"/>
    </source>
</evidence>
<evidence type="ECO:0000313" key="6">
    <source>
        <dbReference type="EMBL" id="RFP59967.1"/>
    </source>
</evidence>
<evidence type="ECO:0000256" key="4">
    <source>
        <dbReference type="ARBA" id="ARBA00022517"/>
    </source>
</evidence>
<dbReference type="Pfam" id="PF02620">
    <property type="entry name" value="YceD"/>
    <property type="match status" value="1"/>
</dbReference>
<evidence type="ECO:0000313" key="7">
    <source>
        <dbReference type="Proteomes" id="UP000262917"/>
    </source>
</evidence>
<dbReference type="RefSeq" id="WP_117202977.1">
    <property type="nucleotide sequence ID" value="NZ_JBHTBK010000020.1"/>
</dbReference>
<organism evidence="6 7">
    <name type="scientific">Cognatiluteimonas weifangensis</name>
    <dbReference type="NCBI Taxonomy" id="2303539"/>
    <lineage>
        <taxon>Bacteria</taxon>
        <taxon>Pseudomonadati</taxon>
        <taxon>Pseudomonadota</taxon>
        <taxon>Gammaproteobacteria</taxon>
        <taxon>Lysobacterales</taxon>
        <taxon>Lysobacteraceae</taxon>
        <taxon>Cognatiluteimonas</taxon>
    </lineage>
</organism>
<dbReference type="Proteomes" id="UP000262917">
    <property type="component" value="Unassembled WGS sequence"/>
</dbReference>
<sequence length="180" mass="19293">MSAESHGSGRLPAALDAWRMVAARRGFEGSLPLSSMPRLRDALCDAAGEARYAIEFGRDALQVPYVELRIDAALPLVCQRTLQRFLLPVKVEQRLGLLPADADVEAAEAGLPPGYEPLLLPEDGMLRPADLVEDELILAVPVVPIAPGSEALARDWPVPADDAAQASPFAALARLKKHDS</sequence>
<dbReference type="GO" id="GO:0005829">
    <property type="term" value="C:cytosol"/>
    <property type="evidence" value="ECO:0007669"/>
    <property type="project" value="TreeGrafter"/>
</dbReference>